<feature type="domain" description="2Fe-2S ferredoxin-type" evidence="8">
    <location>
        <begin position="232"/>
        <end position="313"/>
    </location>
</feature>
<dbReference type="InterPro" id="IPR036010">
    <property type="entry name" value="2Fe-2S_ferredoxin-like_sf"/>
</dbReference>
<dbReference type="Gene3D" id="3.10.20.30">
    <property type="match status" value="1"/>
</dbReference>
<dbReference type="PROSITE" id="PS51085">
    <property type="entry name" value="2FE2S_FER_2"/>
    <property type="match status" value="1"/>
</dbReference>
<dbReference type="InterPro" id="IPR050415">
    <property type="entry name" value="MRET"/>
</dbReference>
<evidence type="ECO:0000256" key="7">
    <source>
        <dbReference type="ARBA" id="ARBA00023014"/>
    </source>
</evidence>
<proteinExistence type="predicted"/>
<dbReference type="CDD" id="cd00207">
    <property type="entry name" value="fer2"/>
    <property type="match status" value="1"/>
</dbReference>
<evidence type="ECO:0000256" key="4">
    <source>
        <dbReference type="ARBA" id="ARBA00022723"/>
    </source>
</evidence>
<dbReference type="PANTHER" id="PTHR47354">
    <property type="entry name" value="NADH OXIDOREDUCTASE HCR"/>
    <property type="match status" value="1"/>
</dbReference>
<evidence type="ECO:0000313" key="11">
    <source>
        <dbReference type="Proteomes" id="UP000198420"/>
    </source>
</evidence>
<evidence type="ECO:0000313" key="10">
    <source>
        <dbReference type="EMBL" id="SNR56779.1"/>
    </source>
</evidence>
<dbReference type="InterPro" id="IPR039261">
    <property type="entry name" value="FNR_nucleotide-bd"/>
</dbReference>
<accession>A0A238XFS1</accession>
<evidence type="ECO:0000256" key="5">
    <source>
        <dbReference type="ARBA" id="ARBA00023002"/>
    </source>
</evidence>
<evidence type="ECO:0000256" key="2">
    <source>
        <dbReference type="ARBA" id="ARBA00022630"/>
    </source>
</evidence>
<keyword evidence="4" id="KW-0479">Metal-binding</keyword>
<protein>
    <submittedName>
        <fullName evidence="10">Ferredoxin-NADP reductase</fullName>
    </submittedName>
</protein>
<keyword evidence="6" id="KW-0408">Iron</keyword>
<dbReference type="InterPro" id="IPR017938">
    <property type="entry name" value="Riboflavin_synthase-like_b-brl"/>
</dbReference>
<evidence type="ECO:0000259" key="8">
    <source>
        <dbReference type="PROSITE" id="PS51085"/>
    </source>
</evidence>
<reference evidence="11" key="1">
    <citation type="submission" date="2017-06" db="EMBL/GenBank/DDBJ databases">
        <authorList>
            <person name="Varghese N."/>
            <person name="Submissions S."/>
        </authorList>
    </citation>
    <scope>NUCLEOTIDE SEQUENCE [LARGE SCALE GENOMIC DNA]</scope>
    <source>
        <strain evidence="11">DSM 44485</strain>
    </source>
</reference>
<dbReference type="CDD" id="cd06185">
    <property type="entry name" value="PDR_like"/>
    <property type="match status" value="1"/>
</dbReference>
<gene>
    <name evidence="10" type="ORF">SAMN06265355_104214</name>
</gene>
<keyword evidence="11" id="KW-1185">Reference proteome</keyword>
<keyword evidence="7" id="KW-0411">Iron-sulfur</keyword>
<dbReference type="SUPFAM" id="SSF63380">
    <property type="entry name" value="Riboflavin synthase domain-like"/>
    <property type="match status" value="1"/>
</dbReference>
<dbReference type="SUPFAM" id="SSF52343">
    <property type="entry name" value="Ferredoxin reductase-like, C-terminal NADP-linked domain"/>
    <property type="match status" value="1"/>
</dbReference>
<name>A0A238XFS1_9ACTN</name>
<dbReference type="InterPro" id="IPR012675">
    <property type="entry name" value="Beta-grasp_dom_sf"/>
</dbReference>
<dbReference type="AlphaFoldDB" id="A0A238XFS1"/>
<feature type="domain" description="FAD-binding FR-type" evidence="9">
    <location>
        <begin position="5"/>
        <end position="107"/>
    </location>
</feature>
<dbReference type="EMBL" id="FZNP01000004">
    <property type="protein sequence ID" value="SNR56779.1"/>
    <property type="molecule type" value="Genomic_DNA"/>
</dbReference>
<dbReference type="Pfam" id="PF00111">
    <property type="entry name" value="Fer2"/>
    <property type="match status" value="1"/>
</dbReference>
<dbReference type="Gene3D" id="2.40.30.10">
    <property type="entry name" value="Translation factors"/>
    <property type="match status" value="1"/>
</dbReference>
<keyword evidence="3" id="KW-0001">2Fe-2S</keyword>
<dbReference type="RefSeq" id="WP_218826047.1">
    <property type="nucleotide sequence ID" value="NZ_FZNP01000004.1"/>
</dbReference>
<organism evidence="10 11">
    <name type="scientific">Actinomadura mexicana</name>
    <dbReference type="NCBI Taxonomy" id="134959"/>
    <lineage>
        <taxon>Bacteria</taxon>
        <taxon>Bacillati</taxon>
        <taxon>Actinomycetota</taxon>
        <taxon>Actinomycetes</taxon>
        <taxon>Streptosporangiales</taxon>
        <taxon>Thermomonosporaceae</taxon>
        <taxon>Actinomadura</taxon>
    </lineage>
</organism>
<keyword evidence="2" id="KW-0285">Flavoprotein</keyword>
<dbReference type="SUPFAM" id="SSF54292">
    <property type="entry name" value="2Fe-2S ferredoxin-like"/>
    <property type="match status" value="1"/>
</dbReference>
<dbReference type="PROSITE" id="PS51384">
    <property type="entry name" value="FAD_FR"/>
    <property type="match status" value="1"/>
</dbReference>
<dbReference type="GO" id="GO:0051537">
    <property type="term" value="F:2 iron, 2 sulfur cluster binding"/>
    <property type="evidence" value="ECO:0007669"/>
    <property type="project" value="UniProtKB-KW"/>
</dbReference>
<dbReference type="PANTHER" id="PTHR47354:SF1">
    <property type="entry name" value="CARNITINE MONOOXYGENASE REDUCTASE SUBUNIT"/>
    <property type="match status" value="1"/>
</dbReference>
<evidence type="ECO:0000256" key="3">
    <source>
        <dbReference type="ARBA" id="ARBA00022714"/>
    </source>
</evidence>
<dbReference type="PRINTS" id="PR00409">
    <property type="entry name" value="PHDIOXRDTASE"/>
</dbReference>
<dbReference type="InterPro" id="IPR017927">
    <property type="entry name" value="FAD-bd_FR_type"/>
</dbReference>
<dbReference type="PROSITE" id="PS00197">
    <property type="entry name" value="2FE2S_FER_1"/>
    <property type="match status" value="1"/>
</dbReference>
<dbReference type="InterPro" id="IPR006058">
    <property type="entry name" value="2Fe2S_fd_BS"/>
</dbReference>
<comment type="cofactor">
    <cofactor evidence="1">
        <name>FAD</name>
        <dbReference type="ChEBI" id="CHEBI:57692"/>
    </cofactor>
</comment>
<dbReference type="Proteomes" id="UP000198420">
    <property type="component" value="Unassembled WGS sequence"/>
</dbReference>
<sequence length="313" mass="34094">MMTREGGRLLTVTEMDHPARDVVALHLADPVGDPLPEWEPGAHVDVQLVTRHLRQYSLCGRPSDRSRYRIAVLKERLSRGASAYVHSYLRVGKQVRVWEPRNHFALRPAERYVFLAAGVGITPILPMVMRAQEAGIPWKLAYSVRTLGEAAFRDELAELGGAVTLRATSAEDRLDLREYVGAFEEGTGVYCCGSPGFVEAAEEAVAGWPAGAFHVERFVPVPKDFGPSEPFEAVCVRSNVRVRVEAGASLLTALRREGVRVAGGCLKGVCGSCAVTVLDGVPQHRDSLLTAETVDRMHACVSRAATPEIVLDV</sequence>
<evidence type="ECO:0000259" key="9">
    <source>
        <dbReference type="PROSITE" id="PS51384"/>
    </source>
</evidence>
<evidence type="ECO:0000256" key="6">
    <source>
        <dbReference type="ARBA" id="ARBA00023004"/>
    </source>
</evidence>
<dbReference type="Gene3D" id="3.40.50.80">
    <property type="entry name" value="Nucleotide-binding domain of ferredoxin-NADP reductase (FNR) module"/>
    <property type="match status" value="1"/>
</dbReference>
<dbReference type="GO" id="GO:0016491">
    <property type="term" value="F:oxidoreductase activity"/>
    <property type="evidence" value="ECO:0007669"/>
    <property type="project" value="UniProtKB-KW"/>
</dbReference>
<dbReference type="InterPro" id="IPR001041">
    <property type="entry name" value="2Fe-2S_ferredoxin-type"/>
</dbReference>
<evidence type="ECO:0000256" key="1">
    <source>
        <dbReference type="ARBA" id="ARBA00001974"/>
    </source>
</evidence>
<keyword evidence="5" id="KW-0560">Oxidoreductase</keyword>
<dbReference type="GO" id="GO:0046872">
    <property type="term" value="F:metal ion binding"/>
    <property type="evidence" value="ECO:0007669"/>
    <property type="project" value="UniProtKB-KW"/>
</dbReference>